<feature type="transmembrane region" description="Helical" evidence="1">
    <location>
        <begin position="241"/>
        <end position="259"/>
    </location>
</feature>
<feature type="transmembrane region" description="Helical" evidence="1">
    <location>
        <begin position="184"/>
        <end position="205"/>
    </location>
</feature>
<name>A0A437APD9_9MICR</name>
<feature type="transmembrane region" description="Helical" evidence="1">
    <location>
        <begin position="211"/>
        <end position="229"/>
    </location>
</feature>
<accession>A0A437APD9</accession>
<dbReference type="VEuPathDB" id="MicrosporidiaDB:TUBRATIS_003670"/>
<keyword evidence="3" id="KW-1185">Reference proteome</keyword>
<proteinExistence type="predicted"/>
<dbReference type="EMBL" id="RCSS01000086">
    <property type="protein sequence ID" value="RVD93105.1"/>
    <property type="molecule type" value="Genomic_DNA"/>
</dbReference>
<organism evidence="2 3">
    <name type="scientific">Tubulinosema ratisbonensis</name>
    <dbReference type="NCBI Taxonomy" id="291195"/>
    <lineage>
        <taxon>Eukaryota</taxon>
        <taxon>Fungi</taxon>
        <taxon>Fungi incertae sedis</taxon>
        <taxon>Microsporidia</taxon>
        <taxon>Tubulinosematoidea</taxon>
        <taxon>Tubulinosematidae</taxon>
        <taxon>Tubulinosema</taxon>
    </lineage>
</organism>
<gene>
    <name evidence="2" type="ORF">TUBRATIS_003670</name>
</gene>
<keyword evidence="1" id="KW-1133">Transmembrane helix</keyword>
<sequence>MKEVRNLYMKTPPMNTLEIQKETNKTKCIRIIFRSIFIIEFLYFLFYNAYFMSFSMICDSNLNLRNLILFLILLIILNSLIFTIEIFSLKILKMVIVEIIIIGGLFIFIFDVFLITENFLIIVKILLNSFLSEDKSIYKNTNYTYVFMLTTFVCFVLFILMYFKKQLKSAKNIEVGYLERIFHNFYFILVIIIFFSYINFFQAYGPGIYKISYLAMYSVVTILGFNIILKKVEKCAFIKSQVILCLVYKTTILAFIFYIKMSEYCLVQLDVALEQKFLTFRDGFCFK</sequence>
<feature type="transmembrane region" description="Helical" evidence="1">
    <location>
        <begin position="67"/>
        <end position="87"/>
    </location>
</feature>
<feature type="transmembrane region" description="Helical" evidence="1">
    <location>
        <begin position="99"/>
        <end position="123"/>
    </location>
</feature>
<comment type="caution">
    <text evidence="2">The sequence shown here is derived from an EMBL/GenBank/DDBJ whole genome shotgun (WGS) entry which is preliminary data.</text>
</comment>
<protein>
    <submittedName>
        <fullName evidence="2">Uncharacterized protein</fullName>
    </submittedName>
</protein>
<evidence type="ECO:0000313" key="2">
    <source>
        <dbReference type="EMBL" id="RVD93105.1"/>
    </source>
</evidence>
<feature type="transmembrane region" description="Helical" evidence="1">
    <location>
        <begin position="143"/>
        <end position="163"/>
    </location>
</feature>
<feature type="transmembrane region" description="Helical" evidence="1">
    <location>
        <begin position="31"/>
        <end position="47"/>
    </location>
</feature>
<evidence type="ECO:0000313" key="3">
    <source>
        <dbReference type="Proteomes" id="UP000282876"/>
    </source>
</evidence>
<keyword evidence="1" id="KW-0472">Membrane</keyword>
<evidence type="ECO:0000256" key="1">
    <source>
        <dbReference type="SAM" id="Phobius"/>
    </source>
</evidence>
<dbReference type="Proteomes" id="UP000282876">
    <property type="component" value="Unassembled WGS sequence"/>
</dbReference>
<reference evidence="2 3" key="1">
    <citation type="submission" date="2018-10" db="EMBL/GenBank/DDBJ databases">
        <title>Draft genome sequence of the microsporidian Tubulinosema ratisbonensis.</title>
        <authorList>
            <person name="Polonais V."/>
            <person name="Peyretaillade E."/>
            <person name="Niehus S."/>
            <person name="Wawrzyniak I."/>
            <person name="Franchet A."/>
            <person name="Gaspin C."/>
            <person name="Reichstadt M."/>
            <person name="Belser C."/>
            <person name="Labadie K."/>
            <person name="Delbac F."/>
            <person name="Ferrandon D."/>
        </authorList>
    </citation>
    <scope>NUCLEOTIDE SEQUENCE [LARGE SCALE GENOMIC DNA]</scope>
    <source>
        <strain evidence="2 3">Franzen</strain>
    </source>
</reference>
<dbReference type="AlphaFoldDB" id="A0A437APD9"/>
<keyword evidence="1" id="KW-0812">Transmembrane</keyword>